<dbReference type="Proteomes" id="UP000485058">
    <property type="component" value="Unassembled WGS sequence"/>
</dbReference>
<keyword evidence="2" id="KW-1185">Reference proteome</keyword>
<organism evidence="1 2">
    <name type="scientific">Haematococcus lacustris</name>
    <name type="common">Green alga</name>
    <name type="synonym">Haematococcus pluvialis</name>
    <dbReference type="NCBI Taxonomy" id="44745"/>
    <lineage>
        <taxon>Eukaryota</taxon>
        <taxon>Viridiplantae</taxon>
        <taxon>Chlorophyta</taxon>
        <taxon>core chlorophytes</taxon>
        <taxon>Chlorophyceae</taxon>
        <taxon>CS clade</taxon>
        <taxon>Chlamydomonadales</taxon>
        <taxon>Haematococcaceae</taxon>
        <taxon>Haematococcus</taxon>
    </lineage>
</organism>
<dbReference type="AlphaFoldDB" id="A0A699YEB8"/>
<dbReference type="EMBL" id="BLLF01000157">
    <property type="protein sequence ID" value="GFH08383.1"/>
    <property type="molecule type" value="Genomic_DNA"/>
</dbReference>
<comment type="caution">
    <text evidence="1">The sequence shown here is derived from an EMBL/GenBank/DDBJ whole genome shotgun (WGS) entry which is preliminary data.</text>
</comment>
<evidence type="ECO:0000313" key="2">
    <source>
        <dbReference type="Proteomes" id="UP000485058"/>
    </source>
</evidence>
<gene>
    <name evidence="1" type="ORF">HaLaN_03333</name>
</gene>
<name>A0A699YEB8_HAELA</name>
<proteinExistence type="predicted"/>
<sequence length="246" mass="27446">MAGEKDVALKLQSELQVQAALHGLHLVARHSLGHLMASLQAWRISSAEAAQARFGVKAVAHRALVDLLFLLPARQLLEEVGSSVGDAHDDFCMRVQELCFKWLLEEGLPPELSHLNTLMVQEVTATLGAVSQVSLRLVADPFHRLLLAAVNPGKASKSNFESQSIQLLRRIHPLTHNATIKKSQLHHALAELMTRLLWPLVREDRPGGRGQAVTLRPQVMASWNALILQLKDDVWAWMQKHDKHTR</sequence>
<dbReference type="GO" id="GO:0030427">
    <property type="term" value="C:site of polarized growth"/>
    <property type="evidence" value="ECO:0007669"/>
    <property type="project" value="TreeGrafter"/>
</dbReference>
<reference evidence="1 2" key="1">
    <citation type="submission" date="2020-02" db="EMBL/GenBank/DDBJ databases">
        <title>Draft genome sequence of Haematococcus lacustris strain NIES-144.</title>
        <authorList>
            <person name="Morimoto D."/>
            <person name="Nakagawa S."/>
            <person name="Yoshida T."/>
            <person name="Sawayama S."/>
        </authorList>
    </citation>
    <scope>NUCLEOTIDE SEQUENCE [LARGE SCALE GENOMIC DNA]</scope>
    <source>
        <strain evidence="1 2">NIES-144</strain>
    </source>
</reference>
<feature type="non-terminal residue" evidence="1">
    <location>
        <position position="246"/>
    </location>
</feature>
<accession>A0A699YEB8</accession>
<protein>
    <submittedName>
        <fullName evidence="1">Uncharacterized protein</fullName>
    </submittedName>
</protein>
<dbReference type="PANTHER" id="PTHR12295:SF30">
    <property type="entry name" value="PROTEIN FURRY"/>
    <property type="match status" value="1"/>
</dbReference>
<dbReference type="InterPro" id="IPR039867">
    <property type="entry name" value="Furry/Tao3/Mor2"/>
</dbReference>
<dbReference type="PANTHER" id="PTHR12295">
    <property type="entry name" value="FURRY-RELATED"/>
    <property type="match status" value="1"/>
</dbReference>
<evidence type="ECO:0000313" key="1">
    <source>
        <dbReference type="EMBL" id="GFH08383.1"/>
    </source>
</evidence>
<dbReference type="GO" id="GO:0000902">
    <property type="term" value="P:cell morphogenesis"/>
    <property type="evidence" value="ECO:0007669"/>
    <property type="project" value="InterPro"/>
</dbReference>
<dbReference type="GO" id="GO:0005938">
    <property type="term" value="C:cell cortex"/>
    <property type="evidence" value="ECO:0007669"/>
    <property type="project" value="TreeGrafter"/>
</dbReference>